<name>A0ABT1C8R4_9HYPH</name>
<reference evidence="3 4" key="1">
    <citation type="submission" date="2022-06" db="EMBL/GenBank/DDBJ databases">
        <title>Mesorhizobium sp. strain RP14 Genome sequencing and assembly.</title>
        <authorList>
            <person name="Kim I."/>
        </authorList>
    </citation>
    <scope>NUCLEOTIDE SEQUENCE [LARGE SCALE GENOMIC DNA]</scope>
    <source>
        <strain evidence="4">RP14(2022)</strain>
    </source>
</reference>
<keyword evidence="2" id="KW-0472">Membrane</keyword>
<feature type="transmembrane region" description="Helical" evidence="2">
    <location>
        <begin position="233"/>
        <end position="254"/>
    </location>
</feature>
<evidence type="ECO:0000313" key="3">
    <source>
        <dbReference type="EMBL" id="MCO6051172.1"/>
    </source>
</evidence>
<dbReference type="Proteomes" id="UP001205906">
    <property type="component" value="Unassembled WGS sequence"/>
</dbReference>
<evidence type="ECO:0000256" key="2">
    <source>
        <dbReference type="SAM" id="Phobius"/>
    </source>
</evidence>
<gene>
    <name evidence="3" type="ORF">NGM99_15410</name>
</gene>
<keyword evidence="2" id="KW-0812">Transmembrane</keyword>
<evidence type="ECO:0000256" key="1">
    <source>
        <dbReference type="SAM" id="MobiDB-lite"/>
    </source>
</evidence>
<keyword evidence="2" id="KW-1133">Transmembrane helix</keyword>
<comment type="caution">
    <text evidence="3">The sequence shown here is derived from an EMBL/GenBank/DDBJ whole genome shotgun (WGS) entry which is preliminary data.</text>
</comment>
<evidence type="ECO:0000313" key="4">
    <source>
        <dbReference type="Proteomes" id="UP001205906"/>
    </source>
</evidence>
<dbReference type="RefSeq" id="WP_252820464.1">
    <property type="nucleotide sequence ID" value="NZ_JAMXQS010000007.1"/>
</dbReference>
<sequence length="556" mass="55914">MAKTPRAGSRGTGASGSAKAPPTIDLTAEEAGTLSGAQSETPEASSPLDSAPTSEPFAGSASASQSFPEAPSLSEPKGDDPLPDAPLSTTVSTAGEATGLNEPRTGTFATETSGAPQPALGEEAGSAGAEKSSFEPFDDGEPLTAREPVPADAMISNLGHRADTTNIGASETDTDTSDAVSRDTKTATSSAHSSSAGSSRTSSSTSTGGTFGGRSTSSYTPPPPAPERGKGGLFLAGLLGGVAALALGAALQFAGLLSGPRAQGDAALTQLRSEVAVLRNAQGQNGAVAGEIQSLRGELAQLRESGNAVPEAIEERLGALETRVNDAAQQAQQGASTESVNELAQRVAANQALANQATEAANAAGNRVATVEQSVSEIQGRLEALGQQPKVALAIAASGLKSAADRGAPFEAELQTLRAVSPNLQGTEALDPFAKGGVPTREALKAEWDEAANAMIASEQQEAPADAGVLDRLSSSMRGLVSVRPVGNVQGTGTGPTVARMEVAVENGNLQAALAEYDTLPEPAKAAGKAFADKMRARVEIEQLIDATIANAMKAS</sequence>
<evidence type="ECO:0008006" key="5">
    <source>
        <dbReference type="Google" id="ProtNLM"/>
    </source>
</evidence>
<feature type="compositionally biased region" description="Low complexity" evidence="1">
    <location>
        <begin position="121"/>
        <end position="131"/>
    </location>
</feature>
<feature type="compositionally biased region" description="Polar residues" evidence="1">
    <location>
        <begin position="35"/>
        <end position="53"/>
    </location>
</feature>
<feature type="compositionally biased region" description="Low complexity" evidence="1">
    <location>
        <begin position="186"/>
        <end position="218"/>
    </location>
</feature>
<accession>A0ABT1C8R4</accession>
<dbReference type="EMBL" id="JAMXQS010000007">
    <property type="protein sequence ID" value="MCO6051172.1"/>
    <property type="molecule type" value="Genomic_DNA"/>
</dbReference>
<proteinExistence type="predicted"/>
<protein>
    <recommendedName>
        <fullName evidence="5">Phage tail protein</fullName>
    </recommendedName>
</protein>
<feature type="region of interest" description="Disordered" evidence="1">
    <location>
        <begin position="1"/>
        <end position="228"/>
    </location>
</feature>
<keyword evidence="4" id="KW-1185">Reference proteome</keyword>
<organism evidence="3 4">
    <name type="scientific">Mesorhizobium liriopis</name>
    <dbReference type="NCBI Taxonomy" id="2953882"/>
    <lineage>
        <taxon>Bacteria</taxon>
        <taxon>Pseudomonadati</taxon>
        <taxon>Pseudomonadota</taxon>
        <taxon>Alphaproteobacteria</taxon>
        <taxon>Hyphomicrobiales</taxon>
        <taxon>Phyllobacteriaceae</taxon>
        <taxon>Mesorhizobium</taxon>
    </lineage>
</organism>